<protein>
    <recommendedName>
        <fullName evidence="5">Pre-mRNA polyadenylation factor Fip1 domain-containing protein</fullName>
    </recommendedName>
</protein>
<dbReference type="STRING" id="905079.L1IEW4"/>
<accession>L1IEW4</accession>
<evidence type="ECO:0000256" key="3">
    <source>
        <dbReference type="ARBA" id="ARBA00022664"/>
    </source>
</evidence>
<dbReference type="InterPro" id="IPR007854">
    <property type="entry name" value="Fip1_dom"/>
</dbReference>
<name>L1IEW4_GUITC</name>
<feature type="non-terminal residue" evidence="6">
    <location>
        <position position="66"/>
    </location>
</feature>
<evidence type="ECO:0000256" key="2">
    <source>
        <dbReference type="ARBA" id="ARBA00007459"/>
    </source>
</evidence>
<dbReference type="OrthoDB" id="1917198at2759"/>
<reference evidence="6 8" key="1">
    <citation type="journal article" date="2012" name="Nature">
        <title>Algal genomes reveal evolutionary mosaicism and the fate of nucleomorphs.</title>
        <authorList>
            <consortium name="DOE Joint Genome Institute"/>
            <person name="Curtis B.A."/>
            <person name="Tanifuji G."/>
            <person name="Burki F."/>
            <person name="Gruber A."/>
            <person name="Irimia M."/>
            <person name="Maruyama S."/>
            <person name="Arias M.C."/>
            <person name="Ball S.G."/>
            <person name="Gile G.H."/>
            <person name="Hirakawa Y."/>
            <person name="Hopkins J.F."/>
            <person name="Kuo A."/>
            <person name="Rensing S.A."/>
            <person name="Schmutz J."/>
            <person name="Symeonidi A."/>
            <person name="Elias M."/>
            <person name="Eveleigh R.J."/>
            <person name="Herman E.K."/>
            <person name="Klute M.J."/>
            <person name="Nakayama T."/>
            <person name="Obornik M."/>
            <person name="Reyes-Prieto A."/>
            <person name="Armbrust E.V."/>
            <person name="Aves S.J."/>
            <person name="Beiko R.G."/>
            <person name="Coutinho P."/>
            <person name="Dacks J.B."/>
            <person name="Durnford D.G."/>
            <person name="Fast N.M."/>
            <person name="Green B.R."/>
            <person name="Grisdale C.J."/>
            <person name="Hempel F."/>
            <person name="Henrissat B."/>
            <person name="Hoppner M.P."/>
            <person name="Ishida K."/>
            <person name="Kim E."/>
            <person name="Koreny L."/>
            <person name="Kroth P.G."/>
            <person name="Liu Y."/>
            <person name="Malik S.B."/>
            <person name="Maier U.G."/>
            <person name="McRose D."/>
            <person name="Mock T."/>
            <person name="Neilson J.A."/>
            <person name="Onodera N.T."/>
            <person name="Poole A.M."/>
            <person name="Pritham E.J."/>
            <person name="Richards T.A."/>
            <person name="Rocap G."/>
            <person name="Roy S.W."/>
            <person name="Sarai C."/>
            <person name="Schaack S."/>
            <person name="Shirato S."/>
            <person name="Slamovits C.H."/>
            <person name="Spencer D.F."/>
            <person name="Suzuki S."/>
            <person name="Worden A.Z."/>
            <person name="Zauner S."/>
            <person name="Barry K."/>
            <person name="Bell C."/>
            <person name="Bharti A.K."/>
            <person name="Crow J.A."/>
            <person name="Grimwood J."/>
            <person name="Kramer R."/>
            <person name="Lindquist E."/>
            <person name="Lucas S."/>
            <person name="Salamov A."/>
            <person name="McFadden G.I."/>
            <person name="Lane C.E."/>
            <person name="Keeling P.J."/>
            <person name="Gray M.W."/>
            <person name="Grigoriev I.V."/>
            <person name="Archibald J.M."/>
        </authorList>
    </citation>
    <scope>NUCLEOTIDE SEQUENCE</scope>
    <source>
        <strain evidence="6 8">CCMP2712</strain>
    </source>
</reference>
<dbReference type="KEGG" id="gtt:GUITHDRAFT_45279"/>
<dbReference type="PANTHER" id="PTHR13484:SF0">
    <property type="entry name" value="PRE-MRNA 3'-END-PROCESSING FACTOR FIP1"/>
    <property type="match status" value="1"/>
</dbReference>
<dbReference type="HOGENOM" id="CLU_2839111_0_0_1"/>
<reference evidence="7" key="3">
    <citation type="submission" date="2015-06" db="UniProtKB">
        <authorList>
            <consortium name="EnsemblProtists"/>
        </authorList>
    </citation>
    <scope>IDENTIFICATION</scope>
</reference>
<dbReference type="PaxDb" id="55529-EKX34763"/>
<gene>
    <name evidence="6" type="ORF">GUITHDRAFT_45279</name>
</gene>
<evidence type="ECO:0000256" key="1">
    <source>
        <dbReference type="ARBA" id="ARBA00004123"/>
    </source>
</evidence>
<dbReference type="EnsemblProtists" id="EKX34763">
    <property type="protein sequence ID" value="EKX34763"/>
    <property type="gene ID" value="GUITHDRAFT_45279"/>
</dbReference>
<dbReference type="RefSeq" id="XP_005821743.1">
    <property type="nucleotide sequence ID" value="XM_005821686.1"/>
</dbReference>
<proteinExistence type="inferred from homology"/>
<dbReference type="PANTHER" id="PTHR13484">
    <property type="entry name" value="FIP1-LIKE 1 PROTEIN"/>
    <property type="match status" value="1"/>
</dbReference>
<keyword evidence="4" id="KW-0539">Nucleus</keyword>
<evidence type="ECO:0000256" key="4">
    <source>
        <dbReference type="ARBA" id="ARBA00023242"/>
    </source>
</evidence>
<feature type="domain" description="Pre-mRNA polyadenylation factor Fip1" evidence="5">
    <location>
        <begin position="1"/>
        <end position="42"/>
    </location>
</feature>
<dbReference type="Proteomes" id="UP000011087">
    <property type="component" value="Unassembled WGS sequence"/>
</dbReference>
<organism evidence="6">
    <name type="scientific">Guillardia theta (strain CCMP2712)</name>
    <name type="common">Cryptophyte</name>
    <dbReference type="NCBI Taxonomy" id="905079"/>
    <lineage>
        <taxon>Eukaryota</taxon>
        <taxon>Cryptophyceae</taxon>
        <taxon>Pyrenomonadales</taxon>
        <taxon>Geminigeraceae</taxon>
        <taxon>Guillardia</taxon>
    </lineage>
</organism>
<dbReference type="GO" id="GO:0006397">
    <property type="term" value="P:mRNA processing"/>
    <property type="evidence" value="ECO:0007669"/>
    <property type="project" value="UniProtKB-KW"/>
</dbReference>
<keyword evidence="3" id="KW-0507">mRNA processing</keyword>
<comment type="subcellular location">
    <subcellularLocation>
        <location evidence="1">Nucleus</location>
    </subcellularLocation>
</comment>
<dbReference type="eggNOG" id="KOG1049">
    <property type="taxonomic scope" value="Eukaryota"/>
</dbReference>
<dbReference type="GeneID" id="17291496"/>
<evidence type="ECO:0000313" key="6">
    <source>
        <dbReference type="EMBL" id="EKX34763.1"/>
    </source>
</evidence>
<reference evidence="8" key="2">
    <citation type="submission" date="2012-11" db="EMBL/GenBank/DDBJ databases">
        <authorList>
            <person name="Kuo A."/>
            <person name="Curtis B.A."/>
            <person name="Tanifuji G."/>
            <person name="Burki F."/>
            <person name="Gruber A."/>
            <person name="Irimia M."/>
            <person name="Maruyama S."/>
            <person name="Arias M.C."/>
            <person name="Ball S.G."/>
            <person name="Gile G.H."/>
            <person name="Hirakawa Y."/>
            <person name="Hopkins J.F."/>
            <person name="Rensing S.A."/>
            <person name="Schmutz J."/>
            <person name="Symeonidi A."/>
            <person name="Elias M."/>
            <person name="Eveleigh R.J."/>
            <person name="Herman E.K."/>
            <person name="Klute M.J."/>
            <person name="Nakayama T."/>
            <person name="Obornik M."/>
            <person name="Reyes-Prieto A."/>
            <person name="Armbrust E.V."/>
            <person name="Aves S.J."/>
            <person name="Beiko R.G."/>
            <person name="Coutinho P."/>
            <person name="Dacks J.B."/>
            <person name="Durnford D.G."/>
            <person name="Fast N.M."/>
            <person name="Green B.R."/>
            <person name="Grisdale C."/>
            <person name="Hempe F."/>
            <person name="Henrissat B."/>
            <person name="Hoppner M.P."/>
            <person name="Ishida K.-I."/>
            <person name="Kim E."/>
            <person name="Koreny L."/>
            <person name="Kroth P.G."/>
            <person name="Liu Y."/>
            <person name="Malik S.-B."/>
            <person name="Maier U.G."/>
            <person name="McRose D."/>
            <person name="Mock T."/>
            <person name="Neilson J.A."/>
            <person name="Onodera N.T."/>
            <person name="Poole A.M."/>
            <person name="Pritham E.J."/>
            <person name="Richards T.A."/>
            <person name="Rocap G."/>
            <person name="Roy S.W."/>
            <person name="Sarai C."/>
            <person name="Schaack S."/>
            <person name="Shirato S."/>
            <person name="Slamovits C.H."/>
            <person name="Spencer D.F."/>
            <person name="Suzuki S."/>
            <person name="Worden A.Z."/>
            <person name="Zauner S."/>
            <person name="Barry K."/>
            <person name="Bell C."/>
            <person name="Bharti A.K."/>
            <person name="Crow J.A."/>
            <person name="Grimwood J."/>
            <person name="Kramer R."/>
            <person name="Lindquist E."/>
            <person name="Lucas S."/>
            <person name="Salamov A."/>
            <person name="McFadden G.I."/>
            <person name="Lane C.E."/>
            <person name="Keeling P.J."/>
            <person name="Gray M.W."/>
            <person name="Grigoriev I.V."/>
            <person name="Archibald J.M."/>
        </authorList>
    </citation>
    <scope>NUCLEOTIDE SEQUENCE</scope>
    <source>
        <strain evidence="8">CCMP2712</strain>
    </source>
</reference>
<evidence type="ECO:0000313" key="8">
    <source>
        <dbReference type="Proteomes" id="UP000011087"/>
    </source>
</evidence>
<evidence type="ECO:0000259" key="5">
    <source>
        <dbReference type="Pfam" id="PF05182"/>
    </source>
</evidence>
<dbReference type="InterPro" id="IPR051187">
    <property type="entry name" value="Pre-mRNA_3'-end_processing_reg"/>
</dbReference>
<dbReference type="GO" id="GO:0005847">
    <property type="term" value="C:mRNA cleavage and polyadenylation specificity factor complex"/>
    <property type="evidence" value="ECO:0007669"/>
    <property type="project" value="TreeGrafter"/>
</dbReference>
<evidence type="ECO:0000313" key="7">
    <source>
        <dbReference type="EnsemblProtists" id="EKX34763"/>
    </source>
</evidence>
<comment type="similarity">
    <text evidence="2">Belongs to the FIP1 family.</text>
</comment>
<dbReference type="EMBL" id="JH993103">
    <property type="protein sequence ID" value="EKX34763.1"/>
    <property type="molecule type" value="Genomic_DNA"/>
</dbReference>
<dbReference type="AlphaFoldDB" id="L1IEW4"/>
<keyword evidence="8" id="KW-1185">Reference proteome</keyword>
<dbReference type="Pfam" id="PF05182">
    <property type="entry name" value="Fip1"/>
    <property type="match status" value="1"/>
</dbReference>
<feature type="non-terminal residue" evidence="6">
    <location>
        <position position="1"/>
    </location>
</feature>
<sequence>FDISSMEDKPWRKPGADLSDWFNYGFNEETWQAYGQKQVQLRRMNAMQASIQVVESDRSASSNQNK</sequence>